<feature type="transmembrane region" description="Helical" evidence="1">
    <location>
        <begin position="25"/>
        <end position="42"/>
    </location>
</feature>
<organism evidence="2 3">
    <name type="scientific">Acinetobacter baumannii 625974</name>
    <dbReference type="NCBI Taxonomy" id="1310607"/>
    <lineage>
        <taxon>Bacteria</taxon>
        <taxon>Pseudomonadati</taxon>
        <taxon>Pseudomonadota</taxon>
        <taxon>Gammaproteobacteria</taxon>
        <taxon>Moraxellales</taxon>
        <taxon>Moraxellaceae</taxon>
        <taxon>Acinetobacter</taxon>
        <taxon>Acinetobacter calcoaceticus/baumannii complex</taxon>
    </lineage>
</organism>
<evidence type="ECO:0000256" key="1">
    <source>
        <dbReference type="SAM" id="Phobius"/>
    </source>
</evidence>
<dbReference type="EMBL" id="JEXD01000001">
    <property type="protein sequence ID" value="EXC10005.1"/>
    <property type="molecule type" value="Genomic_DNA"/>
</dbReference>
<dbReference type="Proteomes" id="UP000021108">
    <property type="component" value="Unassembled WGS sequence"/>
</dbReference>
<name>A0A009Q599_ACIBA</name>
<protein>
    <submittedName>
        <fullName evidence="2">Uncharacterized protein</fullName>
    </submittedName>
</protein>
<evidence type="ECO:0000313" key="2">
    <source>
        <dbReference type="EMBL" id="EXC10005.1"/>
    </source>
</evidence>
<feature type="transmembrane region" description="Helical" evidence="1">
    <location>
        <begin position="54"/>
        <end position="79"/>
    </location>
</feature>
<gene>
    <name evidence="2" type="ORF">J506_0242</name>
</gene>
<reference evidence="2 3" key="1">
    <citation type="submission" date="2014-02" db="EMBL/GenBank/DDBJ databases">
        <title>Comparative genomics and transcriptomics to identify genetic mechanisms underlying the emergence of carbapenem resistant Acinetobacter baumannii (CRAb).</title>
        <authorList>
            <person name="Harris A.D."/>
            <person name="Johnson K.J."/>
            <person name="George J."/>
            <person name="Shefchek K."/>
            <person name="Daugherty S.C."/>
            <person name="Parankush S."/>
            <person name="Sadzewicz L."/>
            <person name="Tallon L."/>
            <person name="Sengamalay N."/>
            <person name="Hazen T.H."/>
            <person name="Rasko D.A."/>
        </authorList>
    </citation>
    <scope>NUCLEOTIDE SEQUENCE [LARGE SCALE GENOMIC DNA]</scope>
    <source>
        <strain evidence="2 3">625974</strain>
    </source>
</reference>
<dbReference type="AlphaFoldDB" id="A0A009Q599"/>
<proteinExistence type="predicted"/>
<keyword evidence="1" id="KW-0812">Transmembrane</keyword>
<dbReference type="RefSeq" id="WP_032058568.1">
    <property type="nucleotide sequence ID" value="NZ_JEXD01000001.1"/>
</dbReference>
<accession>A0A009Q599</accession>
<dbReference type="PATRIC" id="fig|1310607.3.peg.243"/>
<evidence type="ECO:0000313" key="3">
    <source>
        <dbReference type="Proteomes" id="UP000021108"/>
    </source>
</evidence>
<keyword evidence="1" id="KW-1133">Transmembrane helix</keyword>
<comment type="caution">
    <text evidence="2">The sequence shown here is derived from an EMBL/GenBank/DDBJ whole genome shotgun (WGS) entry which is preliminary data.</text>
</comment>
<sequence>MALQNVEVIQQEAHKKTWFQRFRKSAKYSLVVPTMLAVNAYAADAPAAPETTSIITYIGLVVIAVGAVGAAWIMVPLAAKGIKALVRAF</sequence>
<keyword evidence="1" id="KW-0472">Membrane</keyword>